<protein>
    <submittedName>
        <fullName evidence="1">Uncharacterized protein</fullName>
    </submittedName>
</protein>
<proteinExistence type="predicted"/>
<sequence>MTLYSIDEPESNRLPLKHMYNFKVFESIGDQIKLKSLSTLEFHNRQFSVVQYNEPASDNAMLVTFEANITEQNNNQFEFCSYDIDVRNINETLNDDFYQRHFFDISQKIMNLKTRRHPPISIEYFSENVVLVSGGLFGHPRLISRASHTE</sequence>
<accession>U3CH37</accession>
<dbReference type="EMBL" id="BATL01000080">
    <property type="protein sequence ID" value="GAD77578.1"/>
    <property type="molecule type" value="Genomic_DNA"/>
</dbReference>
<gene>
    <name evidence="1" type="ORF">VAZ01S_080_00280</name>
</gene>
<keyword evidence="2" id="KW-1185">Reference proteome</keyword>
<organism evidence="1 2">
    <name type="scientific">Vibrio azureus NBRC 104587</name>
    <dbReference type="NCBI Taxonomy" id="1219077"/>
    <lineage>
        <taxon>Bacteria</taxon>
        <taxon>Pseudomonadati</taxon>
        <taxon>Pseudomonadota</taxon>
        <taxon>Gammaproteobacteria</taxon>
        <taxon>Vibrionales</taxon>
        <taxon>Vibrionaceae</taxon>
        <taxon>Vibrio</taxon>
    </lineage>
</organism>
<dbReference type="AlphaFoldDB" id="U3CH37"/>
<evidence type="ECO:0000313" key="1">
    <source>
        <dbReference type="EMBL" id="GAD77578.1"/>
    </source>
</evidence>
<dbReference type="Proteomes" id="UP000016567">
    <property type="component" value="Unassembled WGS sequence"/>
</dbReference>
<reference evidence="1 2" key="1">
    <citation type="submission" date="2013-09" db="EMBL/GenBank/DDBJ databases">
        <title>Whole genome shotgun sequence of Vibrio azureus NBRC 104587.</title>
        <authorList>
            <person name="Isaki S."/>
            <person name="Hosoyama A."/>
            <person name="Numata M."/>
            <person name="Hashimoto M."/>
            <person name="Hosoyama Y."/>
            <person name="Tsuchikane K."/>
            <person name="Noguchi M."/>
            <person name="Hirakata S."/>
            <person name="Ichikawa N."/>
            <person name="Ohji S."/>
            <person name="Yamazoe A."/>
            <person name="Fujita N."/>
        </authorList>
    </citation>
    <scope>NUCLEOTIDE SEQUENCE [LARGE SCALE GENOMIC DNA]</scope>
    <source>
        <strain evidence="1 2">NBRC 104587</strain>
    </source>
</reference>
<name>U3CH37_9VIBR</name>
<evidence type="ECO:0000313" key="2">
    <source>
        <dbReference type="Proteomes" id="UP000016567"/>
    </source>
</evidence>
<comment type="caution">
    <text evidence="1">The sequence shown here is derived from an EMBL/GenBank/DDBJ whole genome shotgun (WGS) entry which is preliminary data.</text>
</comment>